<dbReference type="Pfam" id="PF07993">
    <property type="entry name" value="NAD_binding_4"/>
    <property type="match status" value="1"/>
</dbReference>
<keyword evidence="1" id="KW-0596">Phosphopantetheine</keyword>
<name>A0ABR4DTD2_9PEZI</name>
<protein>
    <recommendedName>
        <fullName evidence="3">Thioester reductase (TE) domain-containing protein</fullName>
    </recommendedName>
</protein>
<gene>
    <name evidence="4" type="ORF">FJTKL_04193</name>
</gene>
<dbReference type="InterPro" id="IPR051414">
    <property type="entry name" value="Adenylate-forming_Reductase"/>
</dbReference>
<evidence type="ECO:0000256" key="2">
    <source>
        <dbReference type="ARBA" id="ARBA00022553"/>
    </source>
</evidence>
<dbReference type="PANTHER" id="PTHR43439">
    <property type="entry name" value="PHENYLACETATE-COENZYME A LIGASE"/>
    <property type="match status" value="1"/>
</dbReference>
<reference evidence="4 5" key="1">
    <citation type="submission" date="2024-03" db="EMBL/GenBank/DDBJ databases">
        <title>A high-quality draft genome sequence of Diaporthe vaccinii, a causative agent of upright dieback and viscid rot disease in cranberry plants.</title>
        <authorList>
            <person name="Sarrasin M."/>
            <person name="Lang B.F."/>
            <person name="Burger G."/>
        </authorList>
    </citation>
    <scope>NUCLEOTIDE SEQUENCE [LARGE SCALE GENOMIC DNA]</scope>
    <source>
        <strain evidence="4 5">IS7</strain>
    </source>
</reference>
<proteinExistence type="predicted"/>
<dbReference type="InterPro" id="IPR013120">
    <property type="entry name" value="FAR_NAD-bd"/>
</dbReference>
<dbReference type="SUPFAM" id="SSF51735">
    <property type="entry name" value="NAD(P)-binding Rossmann-fold domains"/>
    <property type="match status" value="1"/>
</dbReference>
<evidence type="ECO:0000256" key="1">
    <source>
        <dbReference type="ARBA" id="ARBA00022450"/>
    </source>
</evidence>
<comment type="caution">
    <text evidence="4">The sequence shown here is derived from an EMBL/GenBank/DDBJ whole genome shotgun (WGS) entry which is preliminary data.</text>
</comment>
<evidence type="ECO:0000313" key="4">
    <source>
        <dbReference type="EMBL" id="KAL2273596.1"/>
    </source>
</evidence>
<dbReference type="Proteomes" id="UP001600888">
    <property type="component" value="Unassembled WGS sequence"/>
</dbReference>
<organism evidence="4 5">
    <name type="scientific">Diaporthe vaccinii</name>
    <dbReference type="NCBI Taxonomy" id="105482"/>
    <lineage>
        <taxon>Eukaryota</taxon>
        <taxon>Fungi</taxon>
        <taxon>Dikarya</taxon>
        <taxon>Ascomycota</taxon>
        <taxon>Pezizomycotina</taxon>
        <taxon>Sordariomycetes</taxon>
        <taxon>Sordariomycetidae</taxon>
        <taxon>Diaporthales</taxon>
        <taxon>Diaporthaceae</taxon>
        <taxon>Diaporthe</taxon>
        <taxon>Diaporthe eres species complex</taxon>
    </lineage>
</organism>
<feature type="domain" description="Thioester reductase (TE)" evidence="3">
    <location>
        <begin position="23"/>
        <end position="119"/>
    </location>
</feature>
<evidence type="ECO:0000313" key="5">
    <source>
        <dbReference type="Proteomes" id="UP001600888"/>
    </source>
</evidence>
<dbReference type="PANTHER" id="PTHR43439:SF2">
    <property type="entry name" value="ENZYME, PUTATIVE (JCVI)-RELATED"/>
    <property type="match status" value="1"/>
</dbReference>
<evidence type="ECO:0000259" key="3">
    <source>
        <dbReference type="Pfam" id="PF07993"/>
    </source>
</evidence>
<dbReference type="EMBL" id="JBAWTH010000178">
    <property type="protein sequence ID" value="KAL2273596.1"/>
    <property type="molecule type" value="Genomic_DNA"/>
</dbReference>
<dbReference type="InterPro" id="IPR036291">
    <property type="entry name" value="NAD(P)-bd_dom_sf"/>
</dbReference>
<sequence>MISSDWVSTPCPVVEPAASTIPESLPPTLAAAQATGYSESKAVAEHVLAAAAEKSGIDVSILRVGQIAGPVLPGNGAKWNETEWFPIMLKTAKTTRKIPDAHALGDIDWIPVDMLSSVIWELSSASKLPVDEGTNAGLLHIFHLVNPARRPWAEVLPAIKARLGGSQPLQDVSMADWISELEQTDLNNKEVVSKPAVKILDFFRGVGDRQGVTVANGIAFSTEEAKRSSKVMLGLDPVKDEWLLKWISDWGL</sequence>
<keyword evidence="2" id="KW-0597">Phosphoprotein</keyword>
<dbReference type="Gene3D" id="3.40.50.720">
    <property type="entry name" value="NAD(P)-binding Rossmann-like Domain"/>
    <property type="match status" value="1"/>
</dbReference>
<accession>A0ABR4DTD2</accession>
<keyword evidence="5" id="KW-1185">Reference proteome</keyword>